<organism evidence="10 11">
    <name type="scientific">Novosphingobium resinovorum</name>
    <dbReference type="NCBI Taxonomy" id="158500"/>
    <lineage>
        <taxon>Bacteria</taxon>
        <taxon>Pseudomonadati</taxon>
        <taxon>Pseudomonadota</taxon>
        <taxon>Alphaproteobacteria</taxon>
        <taxon>Sphingomonadales</taxon>
        <taxon>Sphingomonadaceae</taxon>
        <taxon>Novosphingobium</taxon>
    </lineage>
</organism>
<dbReference type="InterPro" id="IPR009100">
    <property type="entry name" value="AcylCoA_DH/oxidase_NM_dom_sf"/>
</dbReference>
<evidence type="ECO:0000256" key="1">
    <source>
        <dbReference type="ARBA" id="ARBA00001974"/>
    </source>
</evidence>
<dbReference type="Gene3D" id="1.20.140.10">
    <property type="entry name" value="Butyryl-CoA Dehydrogenase, subunit A, domain 3"/>
    <property type="match status" value="1"/>
</dbReference>
<evidence type="ECO:0000256" key="6">
    <source>
        <dbReference type="RuleBase" id="RU362125"/>
    </source>
</evidence>
<name>A0A1D8AEL3_9SPHN</name>
<evidence type="ECO:0000313" key="11">
    <source>
        <dbReference type="Proteomes" id="UP000094626"/>
    </source>
</evidence>
<feature type="domain" description="Acyl-CoA dehydrogenase/oxidase N-terminal" evidence="9">
    <location>
        <begin position="15"/>
        <end position="126"/>
    </location>
</feature>
<dbReference type="PROSITE" id="PS00073">
    <property type="entry name" value="ACYL_COA_DH_2"/>
    <property type="match status" value="1"/>
</dbReference>
<dbReference type="Pfam" id="PF02770">
    <property type="entry name" value="Acyl-CoA_dh_M"/>
    <property type="match status" value="1"/>
</dbReference>
<dbReference type="InterPro" id="IPR046373">
    <property type="entry name" value="Acyl-CoA_Oxase/DH_mid-dom_sf"/>
</dbReference>
<dbReference type="InterPro" id="IPR036250">
    <property type="entry name" value="AcylCo_DH-like_C"/>
</dbReference>
<evidence type="ECO:0000256" key="5">
    <source>
        <dbReference type="ARBA" id="ARBA00023002"/>
    </source>
</evidence>
<dbReference type="SUPFAM" id="SSF47203">
    <property type="entry name" value="Acyl-CoA dehydrogenase C-terminal domain-like"/>
    <property type="match status" value="1"/>
</dbReference>
<dbReference type="Gene3D" id="1.10.540.10">
    <property type="entry name" value="Acyl-CoA dehydrogenase/oxidase, N-terminal domain"/>
    <property type="match status" value="1"/>
</dbReference>
<feature type="domain" description="Acyl-CoA dehydrogenase/oxidase C-terminal" evidence="7">
    <location>
        <begin position="239"/>
        <end position="387"/>
    </location>
</feature>
<dbReference type="Proteomes" id="UP000094626">
    <property type="component" value="Plasmid pSA2"/>
</dbReference>
<dbReference type="PANTHER" id="PTHR43884">
    <property type="entry name" value="ACYL-COA DEHYDROGENASE"/>
    <property type="match status" value="1"/>
</dbReference>
<dbReference type="GO" id="GO:0050660">
    <property type="term" value="F:flavin adenine dinucleotide binding"/>
    <property type="evidence" value="ECO:0007669"/>
    <property type="project" value="InterPro"/>
</dbReference>
<dbReference type="EMBL" id="CP017077">
    <property type="protein sequence ID" value="AOR80501.1"/>
    <property type="molecule type" value="Genomic_DNA"/>
</dbReference>
<dbReference type="PANTHER" id="PTHR43884:SF12">
    <property type="entry name" value="ISOVALERYL-COA DEHYDROGENASE, MITOCHONDRIAL-RELATED"/>
    <property type="match status" value="1"/>
</dbReference>
<gene>
    <name evidence="10" type="ORF">BES08_26975</name>
</gene>
<dbReference type="GO" id="GO:0003995">
    <property type="term" value="F:acyl-CoA dehydrogenase activity"/>
    <property type="evidence" value="ECO:0007669"/>
    <property type="project" value="InterPro"/>
</dbReference>
<evidence type="ECO:0000256" key="2">
    <source>
        <dbReference type="ARBA" id="ARBA00009347"/>
    </source>
</evidence>
<dbReference type="FunFam" id="2.40.110.10:FF:000002">
    <property type="entry name" value="Acyl-CoA dehydrogenase fadE12"/>
    <property type="match status" value="1"/>
</dbReference>
<dbReference type="InterPro" id="IPR013786">
    <property type="entry name" value="AcylCoA_DH/ox_N"/>
</dbReference>
<dbReference type="PROSITE" id="PS00072">
    <property type="entry name" value="ACYL_COA_DH_1"/>
    <property type="match status" value="1"/>
</dbReference>
<evidence type="ECO:0000256" key="3">
    <source>
        <dbReference type="ARBA" id="ARBA00022630"/>
    </source>
</evidence>
<feature type="domain" description="Acyl-CoA oxidase/dehydrogenase middle" evidence="8">
    <location>
        <begin position="130"/>
        <end position="226"/>
    </location>
</feature>
<comment type="cofactor">
    <cofactor evidence="1 6">
        <name>FAD</name>
        <dbReference type="ChEBI" id="CHEBI:57692"/>
    </cofactor>
</comment>
<accession>A0A1D8AEL3</accession>
<evidence type="ECO:0000256" key="4">
    <source>
        <dbReference type="ARBA" id="ARBA00022827"/>
    </source>
</evidence>
<dbReference type="Gene3D" id="2.40.110.10">
    <property type="entry name" value="Butyryl-CoA Dehydrogenase, subunit A, domain 2"/>
    <property type="match status" value="1"/>
</dbReference>
<dbReference type="InterPro" id="IPR006091">
    <property type="entry name" value="Acyl-CoA_Oxase/DH_mid-dom"/>
</dbReference>
<dbReference type="InterPro" id="IPR009075">
    <property type="entry name" value="AcylCo_DH/oxidase_C"/>
</dbReference>
<keyword evidence="10" id="KW-0614">Plasmid</keyword>
<dbReference type="OrthoDB" id="9780544at2"/>
<keyword evidence="3 6" id="KW-0285">Flavoprotein</keyword>
<dbReference type="FunFam" id="1.10.540.10:FF:000026">
    <property type="entry name" value="Acyl-CoA dehydrogenase medium chain"/>
    <property type="match status" value="1"/>
</dbReference>
<dbReference type="KEGG" id="nre:BES08_26975"/>
<sequence>MTALQVAIPDYMQDPELEMFADSVARFFQREAPPARVEQWREAGQVERDIWTKAGEAGLMGVSVPAEYGGAGGDFRHDIVIFQQLVRNDVDGFGLQLHNGIVVPYIVAHGTEEQKHRWLPRLCSGERITAIAMSEPGAGSDLAAIRTTAVRDNGGYRINGSKTFISNGQLADFVVVVARTDPALGNKGISLLVVETDEVEGFRRGKKLDKIGHDAQDTSELYFDDVWVPAENLLGGEEGRGFPQLMKELPKERLMMAINGVETMDMAIAATVEYTRSRKAFGQPIYDFQNTQFKLAECRAKAVVARRFVEDCVRRLLDGTLDGTTSAIAKMWVTDTECRIVDECLQLHGGYGYVNEYPIARMYRNSRVQRIYGGSNEIMKVIIARSL</sequence>
<dbReference type="FunFam" id="1.20.140.10:FF:000001">
    <property type="entry name" value="Acyl-CoA dehydrogenase"/>
    <property type="match status" value="1"/>
</dbReference>
<dbReference type="InterPro" id="IPR037069">
    <property type="entry name" value="AcylCoA_DH/ox_N_sf"/>
</dbReference>
<dbReference type="Pfam" id="PF00441">
    <property type="entry name" value="Acyl-CoA_dh_1"/>
    <property type="match status" value="1"/>
</dbReference>
<reference evidence="11" key="1">
    <citation type="journal article" date="2017" name="J. Biotechnol.">
        <title>Complete genome sequence of Novosphingobium resinovorum SA1, a versatile xenobiotic-degrading bacterium capable of utilizing sulfanilic acid.</title>
        <authorList>
            <person name="Hegedus B."/>
            <person name="Kos P.B."/>
            <person name="Balint B."/>
            <person name="Maroti G."/>
            <person name="Gan H.M."/>
            <person name="Perei K."/>
            <person name="Rakhely G."/>
        </authorList>
    </citation>
    <scope>NUCLEOTIDE SEQUENCE [LARGE SCALE GENOMIC DNA]</scope>
    <source>
        <strain evidence="11">SA1</strain>
    </source>
</reference>
<dbReference type="PIRSF" id="PIRSF016578">
    <property type="entry name" value="HsaA"/>
    <property type="match status" value="1"/>
</dbReference>
<dbReference type="AlphaFoldDB" id="A0A1D8AEL3"/>
<evidence type="ECO:0000259" key="9">
    <source>
        <dbReference type="Pfam" id="PF02771"/>
    </source>
</evidence>
<dbReference type="RefSeq" id="WP_069709888.1">
    <property type="nucleotide sequence ID" value="NZ_CP017077.1"/>
</dbReference>
<comment type="similarity">
    <text evidence="2 6">Belongs to the acyl-CoA dehydrogenase family.</text>
</comment>
<proteinExistence type="inferred from homology"/>
<evidence type="ECO:0000313" key="10">
    <source>
        <dbReference type="EMBL" id="AOR80501.1"/>
    </source>
</evidence>
<keyword evidence="5 6" id="KW-0560">Oxidoreductase</keyword>
<keyword evidence="11" id="KW-1185">Reference proteome</keyword>
<evidence type="ECO:0000259" key="8">
    <source>
        <dbReference type="Pfam" id="PF02770"/>
    </source>
</evidence>
<geneLocation type="plasmid" evidence="10 11">
    <name>pSA2</name>
</geneLocation>
<protein>
    <submittedName>
        <fullName evidence="10">Acyl-CoA dehydrogenase</fullName>
    </submittedName>
</protein>
<dbReference type="InterPro" id="IPR006089">
    <property type="entry name" value="Acyl-CoA_DH_CS"/>
</dbReference>
<evidence type="ECO:0000259" key="7">
    <source>
        <dbReference type="Pfam" id="PF00441"/>
    </source>
</evidence>
<dbReference type="SUPFAM" id="SSF56645">
    <property type="entry name" value="Acyl-CoA dehydrogenase NM domain-like"/>
    <property type="match status" value="1"/>
</dbReference>
<keyword evidence="4 6" id="KW-0274">FAD</keyword>
<dbReference type="Pfam" id="PF02771">
    <property type="entry name" value="Acyl-CoA_dh_N"/>
    <property type="match status" value="1"/>
</dbReference>